<organism evidence="9 10">
    <name type="scientific">Alkalitalea saponilacus</name>
    <dbReference type="NCBI Taxonomy" id="889453"/>
    <lineage>
        <taxon>Bacteria</taxon>
        <taxon>Pseudomonadati</taxon>
        <taxon>Bacteroidota</taxon>
        <taxon>Bacteroidia</taxon>
        <taxon>Marinilabiliales</taxon>
        <taxon>Marinilabiliaceae</taxon>
        <taxon>Alkalitalea</taxon>
    </lineage>
</organism>
<keyword evidence="7 8" id="KW-0472">Membrane</keyword>
<dbReference type="FunFam" id="1.10.3470.10:FF:000001">
    <property type="entry name" value="Vitamin B12 ABC transporter permease BtuC"/>
    <property type="match status" value="1"/>
</dbReference>
<keyword evidence="5 8" id="KW-0812">Transmembrane</keyword>
<comment type="subcellular location">
    <subcellularLocation>
        <location evidence="1">Cell membrane</location>
        <topology evidence="1">Multi-pass membrane protein</topology>
    </subcellularLocation>
</comment>
<feature type="transmembrane region" description="Helical" evidence="8">
    <location>
        <begin position="48"/>
        <end position="68"/>
    </location>
</feature>
<evidence type="ECO:0000256" key="7">
    <source>
        <dbReference type="ARBA" id="ARBA00023136"/>
    </source>
</evidence>
<feature type="transmembrane region" description="Helical" evidence="8">
    <location>
        <begin position="148"/>
        <end position="168"/>
    </location>
</feature>
<keyword evidence="4" id="KW-1003">Cell membrane</keyword>
<accession>A0A1T5HKJ9</accession>
<dbReference type="SUPFAM" id="SSF81345">
    <property type="entry name" value="ABC transporter involved in vitamin B12 uptake, BtuC"/>
    <property type="match status" value="1"/>
</dbReference>
<feature type="transmembrane region" description="Helical" evidence="8">
    <location>
        <begin position="189"/>
        <end position="209"/>
    </location>
</feature>
<feature type="transmembrane region" description="Helical" evidence="8">
    <location>
        <begin position="80"/>
        <end position="103"/>
    </location>
</feature>
<dbReference type="STRING" id="889453.SAMN03080601_02383"/>
<dbReference type="PANTHER" id="PTHR30472:SF25">
    <property type="entry name" value="ABC TRANSPORTER PERMEASE PROTEIN MJ0876-RELATED"/>
    <property type="match status" value="1"/>
</dbReference>
<keyword evidence="6 8" id="KW-1133">Transmembrane helix</keyword>
<evidence type="ECO:0000256" key="1">
    <source>
        <dbReference type="ARBA" id="ARBA00004651"/>
    </source>
</evidence>
<feature type="transmembrane region" description="Helical" evidence="8">
    <location>
        <begin position="236"/>
        <end position="263"/>
    </location>
</feature>
<evidence type="ECO:0000256" key="6">
    <source>
        <dbReference type="ARBA" id="ARBA00022989"/>
    </source>
</evidence>
<proteinExistence type="inferred from homology"/>
<sequence>MTGFIVLMLLSVAGLTIGSSGLTILNIPELLLGKGDEVSRQILFHIRWPRVLAAILSGVALSVSGAVIQTVIRNPLGSPYTLGLSAASMFGAALAIVLLGYAAQHGIAQSLKNSPYLITLSAFIWGMACTFLITGFARWRGASPETLIMAGIILSALFGSATSLMQYISNDVELAAIVSWMFGDLGKATNQNTLFLLVVIIPSMAYFIYNTFNLSTLNAGDEVASSLGINVNRLRMITVLTASLCTAVTVAFFGVIAFVGLIIPHVTRRLVGFNETYVITGSAIFGALFLLASDIVARTIVAPVVIPVGIITSFIGAPFFLYLLFNRIKKR</sequence>
<comment type="similarity">
    <text evidence="2">Belongs to the binding-protein-dependent transport system permease family. FecCD subfamily.</text>
</comment>
<name>A0A1T5HKJ9_9BACT</name>
<evidence type="ECO:0000313" key="9">
    <source>
        <dbReference type="EMBL" id="SKC21197.1"/>
    </source>
</evidence>
<dbReference type="PANTHER" id="PTHR30472">
    <property type="entry name" value="FERRIC ENTEROBACTIN TRANSPORT SYSTEM PERMEASE PROTEIN"/>
    <property type="match status" value="1"/>
</dbReference>
<evidence type="ECO:0000256" key="4">
    <source>
        <dbReference type="ARBA" id="ARBA00022475"/>
    </source>
</evidence>
<evidence type="ECO:0000256" key="8">
    <source>
        <dbReference type="SAM" id="Phobius"/>
    </source>
</evidence>
<feature type="transmembrane region" description="Helical" evidence="8">
    <location>
        <begin position="115"/>
        <end position="136"/>
    </location>
</feature>
<evidence type="ECO:0000256" key="3">
    <source>
        <dbReference type="ARBA" id="ARBA00022448"/>
    </source>
</evidence>
<reference evidence="9 10" key="1">
    <citation type="submission" date="2017-02" db="EMBL/GenBank/DDBJ databases">
        <authorList>
            <person name="Peterson S.W."/>
        </authorList>
    </citation>
    <scope>NUCLEOTIDE SEQUENCE [LARGE SCALE GENOMIC DNA]</scope>
    <source>
        <strain evidence="9 10">DSM 24412</strain>
    </source>
</reference>
<dbReference type="GO" id="GO:0022857">
    <property type="term" value="F:transmembrane transporter activity"/>
    <property type="evidence" value="ECO:0007669"/>
    <property type="project" value="InterPro"/>
</dbReference>
<dbReference type="InterPro" id="IPR037294">
    <property type="entry name" value="ABC_BtuC-like"/>
</dbReference>
<protein>
    <submittedName>
        <fullName evidence="9">Iron complex transport system permease protein</fullName>
    </submittedName>
</protein>
<evidence type="ECO:0000256" key="2">
    <source>
        <dbReference type="ARBA" id="ARBA00007935"/>
    </source>
</evidence>
<dbReference type="InterPro" id="IPR000522">
    <property type="entry name" value="ABC_transptr_permease_BtuC"/>
</dbReference>
<dbReference type="Pfam" id="PF01032">
    <property type="entry name" value="FecCD"/>
    <property type="match status" value="1"/>
</dbReference>
<feature type="transmembrane region" description="Helical" evidence="8">
    <location>
        <begin position="6"/>
        <end position="27"/>
    </location>
</feature>
<dbReference type="GO" id="GO:0005886">
    <property type="term" value="C:plasma membrane"/>
    <property type="evidence" value="ECO:0007669"/>
    <property type="project" value="UniProtKB-SubCell"/>
</dbReference>
<keyword evidence="3" id="KW-0813">Transport</keyword>
<dbReference type="CDD" id="cd06550">
    <property type="entry name" value="TM_ABC_iron-siderophores_like"/>
    <property type="match status" value="1"/>
</dbReference>
<evidence type="ECO:0000313" key="10">
    <source>
        <dbReference type="Proteomes" id="UP000191055"/>
    </source>
</evidence>
<keyword evidence="10" id="KW-1185">Reference proteome</keyword>
<evidence type="ECO:0000256" key="5">
    <source>
        <dbReference type="ARBA" id="ARBA00022692"/>
    </source>
</evidence>
<feature type="transmembrane region" description="Helical" evidence="8">
    <location>
        <begin position="304"/>
        <end position="325"/>
    </location>
</feature>
<dbReference type="GO" id="GO:0033214">
    <property type="term" value="P:siderophore-iron import into cell"/>
    <property type="evidence" value="ECO:0007669"/>
    <property type="project" value="TreeGrafter"/>
</dbReference>
<gene>
    <name evidence="9" type="ORF">SAMN03080601_02383</name>
</gene>
<dbReference type="EMBL" id="FUYV01000014">
    <property type="protein sequence ID" value="SKC21197.1"/>
    <property type="molecule type" value="Genomic_DNA"/>
</dbReference>
<dbReference type="AlphaFoldDB" id="A0A1T5HKJ9"/>
<dbReference type="Proteomes" id="UP000191055">
    <property type="component" value="Unassembled WGS sequence"/>
</dbReference>
<dbReference type="Gene3D" id="1.10.3470.10">
    <property type="entry name" value="ABC transporter involved in vitamin B12 uptake, BtuC"/>
    <property type="match status" value="1"/>
</dbReference>
<feature type="transmembrane region" description="Helical" evidence="8">
    <location>
        <begin position="275"/>
        <end position="292"/>
    </location>
</feature>